<dbReference type="InterPro" id="IPR013785">
    <property type="entry name" value="Aldolase_TIM"/>
</dbReference>
<dbReference type="GO" id="GO:0009228">
    <property type="term" value="P:thiamine biosynthetic process"/>
    <property type="evidence" value="ECO:0007669"/>
    <property type="project" value="UniProtKB-KW"/>
</dbReference>
<dbReference type="Pfam" id="PF02581">
    <property type="entry name" value="TMP-TENI"/>
    <property type="match status" value="1"/>
</dbReference>
<comment type="pathway">
    <text evidence="1">Cofactor biosynthesis; thiamine diphosphate biosynthesis.</text>
</comment>
<dbReference type="CDD" id="cd00564">
    <property type="entry name" value="TMP_TenI"/>
    <property type="match status" value="1"/>
</dbReference>
<dbReference type="EC" id="2.5.1.3" evidence="4"/>
<protein>
    <submittedName>
        <fullName evidence="4">Thiamine-phosphate pyrophosphorylase</fullName>
        <ecNumber evidence="4">2.5.1.3</ecNumber>
    </submittedName>
</protein>
<accession>A0A1S7RWG1</accession>
<dbReference type="GO" id="GO:0004789">
    <property type="term" value="F:thiamine-phosphate diphosphorylase activity"/>
    <property type="evidence" value="ECO:0007669"/>
    <property type="project" value="UniProtKB-EC"/>
</dbReference>
<dbReference type="SUPFAM" id="SSF51391">
    <property type="entry name" value="Thiamin phosphate synthase"/>
    <property type="match status" value="1"/>
</dbReference>
<organism evidence="4 5">
    <name type="scientific">Agrobacterium tumefaciens str. Kerr 14</name>
    <dbReference type="NCBI Taxonomy" id="1183424"/>
    <lineage>
        <taxon>Bacteria</taxon>
        <taxon>Pseudomonadati</taxon>
        <taxon>Pseudomonadota</taxon>
        <taxon>Alphaproteobacteria</taxon>
        <taxon>Hyphomicrobiales</taxon>
        <taxon>Rhizobiaceae</taxon>
        <taxon>Rhizobium/Agrobacterium group</taxon>
        <taxon>Agrobacterium</taxon>
        <taxon>Agrobacterium tumefaciens complex</taxon>
    </lineage>
</organism>
<evidence type="ECO:0000256" key="2">
    <source>
        <dbReference type="ARBA" id="ARBA00022977"/>
    </source>
</evidence>
<evidence type="ECO:0000313" key="5">
    <source>
        <dbReference type="Proteomes" id="UP000191897"/>
    </source>
</evidence>
<feature type="domain" description="Thiamine phosphate synthase/TenI" evidence="3">
    <location>
        <begin position="23"/>
        <end position="203"/>
    </location>
</feature>
<gene>
    <name evidence="4" type="ORF">AGR4C_Lc50210</name>
</gene>
<dbReference type="NCBIfam" id="NF005080">
    <property type="entry name" value="PRK06512.1"/>
    <property type="match status" value="1"/>
</dbReference>
<reference evidence="4 5" key="1">
    <citation type="submission" date="2016-01" db="EMBL/GenBank/DDBJ databases">
        <authorList>
            <person name="Oliw E.H."/>
        </authorList>
    </citation>
    <scope>NUCLEOTIDE SEQUENCE [LARGE SCALE GENOMIC DNA]</scope>
    <source>
        <strain evidence="4 5">Kerr 14</strain>
    </source>
</reference>
<evidence type="ECO:0000256" key="1">
    <source>
        <dbReference type="ARBA" id="ARBA00004948"/>
    </source>
</evidence>
<sequence length="230" mass="24233">MRGKRLLSEMDEPMTLVEDRCRLVLIVPESDDAQKQATEVEEALRGGDVASVIIPQYGLDDAAFQKRAELIVPVVQKAGAAALIAGDSRVAGRVKADGLHVAGNAEALAEAVEKFTPKLIVGGGNADDRHKALEQGESNPDYVFFGKLEGDIKPEAHPKNLALGEWWASMIEIPAIVMGGTDVSSVVAVAETGVEFVAMRSGVFDNAGGAAQAVSEINALLDEKAPRFGG</sequence>
<name>A0A1S7RWG1_AGRTU</name>
<dbReference type="PANTHER" id="PTHR20857">
    <property type="entry name" value="THIAMINE-PHOSPHATE PYROPHOSPHORYLASE"/>
    <property type="match status" value="1"/>
</dbReference>
<dbReference type="InterPro" id="IPR036206">
    <property type="entry name" value="ThiamineP_synth_sf"/>
</dbReference>
<dbReference type="EMBL" id="FBWC01000027">
    <property type="protein sequence ID" value="CUX58585.1"/>
    <property type="molecule type" value="Genomic_DNA"/>
</dbReference>
<dbReference type="Gene3D" id="3.20.20.70">
    <property type="entry name" value="Aldolase class I"/>
    <property type="match status" value="1"/>
</dbReference>
<evidence type="ECO:0000313" key="4">
    <source>
        <dbReference type="EMBL" id="CUX58585.1"/>
    </source>
</evidence>
<dbReference type="PANTHER" id="PTHR20857:SF15">
    <property type="entry name" value="THIAMINE-PHOSPHATE SYNTHASE"/>
    <property type="match status" value="1"/>
</dbReference>
<dbReference type="AlphaFoldDB" id="A0A1S7RWG1"/>
<dbReference type="InterPro" id="IPR022998">
    <property type="entry name" value="ThiamineP_synth_TenI"/>
</dbReference>
<proteinExistence type="predicted"/>
<dbReference type="GO" id="GO:0005737">
    <property type="term" value="C:cytoplasm"/>
    <property type="evidence" value="ECO:0007669"/>
    <property type="project" value="TreeGrafter"/>
</dbReference>
<evidence type="ECO:0000259" key="3">
    <source>
        <dbReference type="Pfam" id="PF02581"/>
    </source>
</evidence>
<keyword evidence="2" id="KW-0784">Thiamine biosynthesis</keyword>
<keyword evidence="4" id="KW-0808">Transferase</keyword>
<dbReference type="Proteomes" id="UP000191897">
    <property type="component" value="Unassembled WGS sequence"/>
</dbReference>